<dbReference type="EMBL" id="FTMH01000009">
    <property type="protein sequence ID" value="SIQ26038.1"/>
    <property type="molecule type" value="Genomic_DNA"/>
</dbReference>
<feature type="chain" id="PRO_5040854850" evidence="1">
    <location>
        <begin position="30"/>
        <end position="141"/>
    </location>
</feature>
<evidence type="ECO:0000256" key="1">
    <source>
        <dbReference type="SAM" id="SignalP"/>
    </source>
</evidence>
<dbReference type="Proteomes" id="UP000185547">
    <property type="component" value="Unassembled WGS sequence"/>
</dbReference>
<dbReference type="RefSeq" id="WP_253704999.1">
    <property type="nucleotide sequence ID" value="NZ_FTMH01000009.1"/>
</dbReference>
<dbReference type="AlphaFoldDB" id="A0A9X8R3S4"/>
<protein>
    <submittedName>
        <fullName evidence="2">Bacteriocin (Lactococcin_972)</fullName>
    </submittedName>
</protein>
<accession>A0A9X8R3S4</accession>
<dbReference type="InterPro" id="IPR006540">
    <property type="entry name" value="Lactococcin_972"/>
</dbReference>
<keyword evidence="1" id="KW-0732">Signal</keyword>
<sequence length="141" mass="15315">MTPKKRTRQFAALLIAAALSVSVSNSAVASAEEFQDHGAKGGFASGVMAELLGEAAPAITTYWASVGRKVRYPAGGGTWEYGFWDAKARSYFTVNRCHTSTVTVNDRTQRSINTRGGQKSIAELWATNLPGTKDSYYYDFC</sequence>
<name>A0A9X8R3S4_9CORY</name>
<keyword evidence="3" id="KW-1185">Reference proteome</keyword>
<feature type="signal peptide" evidence="1">
    <location>
        <begin position="1"/>
        <end position="29"/>
    </location>
</feature>
<reference evidence="2 3" key="1">
    <citation type="submission" date="2017-01" db="EMBL/GenBank/DDBJ databases">
        <authorList>
            <person name="Varghese N."/>
            <person name="Submissions S."/>
        </authorList>
    </citation>
    <scope>NUCLEOTIDE SEQUENCE [LARGE SCALE GENOMIC DNA]</scope>
    <source>
        <strain evidence="2 3">DSM 44280</strain>
    </source>
</reference>
<dbReference type="Gene3D" id="2.60.40.2850">
    <property type="match status" value="1"/>
</dbReference>
<evidence type="ECO:0000313" key="2">
    <source>
        <dbReference type="EMBL" id="SIQ26038.1"/>
    </source>
</evidence>
<dbReference type="Pfam" id="PF09683">
    <property type="entry name" value="Lactococcin_972"/>
    <property type="match status" value="1"/>
</dbReference>
<proteinExistence type="predicted"/>
<evidence type="ECO:0000313" key="3">
    <source>
        <dbReference type="Proteomes" id="UP000185547"/>
    </source>
</evidence>
<organism evidence="2 3">
    <name type="scientific">Corynebacterium afermentans</name>
    <dbReference type="NCBI Taxonomy" id="38286"/>
    <lineage>
        <taxon>Bacteria</taxon>
        <taxon>Bacillati</taxon>
        <taxon>Actinomycetota</taxon>
        <taxon>Actinomycetes</taxon>
        <taxon>Mycobacteriales</taxon>
        <taxon>Corynebacteriaceae</taxon>
        <taxon>Corynebacterium</taxon>
    </lineage>
</organism>
<comment type="caution">
    <text evidence="2">The sequence shown here is derived from an EMBL/GenBank/DDBJ whole genome shotgun (WGS) entry which is preliminary data.</text>
</comment>
<gene>
    <name evidence="2" type="ORF">SAMN05421802_10988</name>
</gene>